<keyword evidence="3" id="KW-1185">Reference proteome</keyword>
<evidence type="ECO:0000256" key="1">
    <source>
        <dbReference type="SAM" id="MobiDB-lite"/>
    </source>
</evidence>
<evidence type="ECO:0000313" key="2">
    <source>
        <dbReference type="EMBL" id="KII66381.1"/>
    </source>
</evidence>
<dbReference type="AlphaFoldDB" id="A0A0C2MGS7"/>
<protein>
    <submittedName>
        <fullName evidence="2">Uncharacterized protein</fullName>
    </submittedName>
</protein>
<comment type="caution">
    <text evidence="2">The sequence shown here is derived from an EMBL/GenBank/DDBJ whole genome shotgun (WGS) entry which is preliminary data.</text>
</comment>
<dbReference type="Proteomes" id="UP000031668">
    <property type="component" value="Unassembled WGS sequence"/>
</dbReference>
<accession>A0A0C2MGS7</accession>
<organism evidence="2 3">
    <name type="scientific">Thelohanellus kitauei</name>
    <name type="common">Myxosporean</name>
    <dbReference type="NCBI Taxonomy" id="669202"/>
    <lineage>
        <taxon>Eukaryota</taxon>
        <taxon>Metazoa</taxon>
        <taxon>Cnidaria</taxon>
        <taxon>Myxozoa</taxon>
        <taxon>Myxosporea</taxon>
        <taxon>Bivalvulida</taxon>
        <taxon>Platysporina</taxon>
        <taxon>Myxobolidae</taxon>
        <taxon>Thelohanellus</taxon>
    </lineage>
</organism>
<reference evidence="2 3" key="1">
    <citation type="journal article" date="2014" name="Genome Biol. Evol.">
        <title>The genome of the myxosporean Thelohanellus kitauei shows adaptations to nutrient acquisition within its fish host.</title>
        <authorList>
            <person name="Yang Y."/>
            <person name="Xiong J."/>
            <person name="Zhou Z."/>
            <person name="Huo F."/>
            <person name="Miao W."/>
            <person name="Ran C."/>
            <person name="Liu Y."/>
            <person name="Zhang J."/>
            <person name="Feng J."/>
            <person name="Wang M."/>
            <person name="Wang M."/>
            <person name="Wang L."/>
            <person name="Yao B."/>
        </authorList>
    </citation>
    <scope>NUCLEOTIDE SEQUENCE [LARGE SCALE GENOMIC DNA]</scope>
    <source>
        <strain evidence="2">Wuqing</strain>
    </source>
</reference>
<dbReference type="EMBL" id="JWZT01003547">
    <property type="protein sequence ID" value="KII66381.1"/>
    <property type="molecule type" value="Genomic_DNA"/>
</dbReference>
<gene>
    <name evidence="2" type="ORF">RF11_13615</name>
</gene>
<name>A0A0C2MGS7_THEKT</name>
<evidence type="ECO:0000313" key="3">
    <source>
        <dbReference type="Proteomes" id="UP000031668"/>
    </source>
</evidence>
<sequence length="297" mass="33095">MVRKTLPECTIHIVRQNFANSFIDNAMDTLRFVGLDRIAVEQLNFHSARRVHRNELLKIKCHPSTLLFLRGIGSTTHDLHSTTGKRIWVLGDNLFETLFANIENIVIVRGWGVSGFVKDERAVNNVTMAIESNEQGPLFRCTPIGQYKTGRISLTHFSISLAAELSLIVYERFGHFAFSTSPPALVDALRELAPTVALAVKASLTCPKLRSRLLFHILELEGHRLIEGGSRTSPTGKKGPRCPEDRKSDTVQLDLVEAWKASGLMPKVSIRAKSSTITSAAKNRNNLFVLDRLLNSL</sequence>
<proteinExistence type="predicted"/>
<feature type="region of interest" description="Disordered" evidence="1">
    <location>
        <begin position="228"/>
        <end position="247"/>
    </location>
</feature>